<evidence type="ECO:0000313" key="1">
    <source>
        <dbReference type="EMBL" id="SDF23093.1"/>
    </source>
</evidence>
<dbReference type="Proteomes" id="UP000243378">
    <property type="component" value="Unassembled WGS sequence"/>
</dbReference>
<sequence>MKLSDYIRSIDNPKAPEGNPLCEYAQRCNVTIGYMKVHVLYARKEPRFRLLLALAHESQGAVSIPEVLQHFGVAEEQLLYSGSQAA</sequence>
<gene>
    <name evidence="1" type="ORF">SAMN05216381_1085</name>
</gene>
<organism evidence="1 2">
    <name type="scientific">Phytopseudomonas seleniipraecipitans</name>
    <dbReference type="NCBI Taxonomy" id="640205"/>
    <lineage>
        <taxon>Bacteria</taxon>
        <taxon>Pseudomonadati</taxon>
        <taxon>Pseudomonadota</taxon>
        <taxon>Gammaproteobacteria</taxon>
        <taxon>Pseudomonadales</taxon>
        <taxon>Pseudomonadaceae</taxon>
        <taxon>Phytopseudomonas</taxon>
    </lineage>
</organism>
<dbReference type="RefSeq" id="WP_092365594.1">
    <property type="nucleotide sequence ID" value="NZ_FNBM01000002.1"/>
</dbReference>
<name>A0A1G7JDY0_9GAMM</name>
<protein>
    <recommendedName>
        <fullName evidence="3">Transcriptional regulator</fullName>
    </recommendedName>
</protein>
<dbReference type="AlphaFoldDB" id="A0A1G7JDY0"/>
<evidence type="ECO:0000313" key="2">
    <source>
        <dbReference type="Proteomes" id="UP000243378"/>
    </source>
</evidence>
<dbReference type="STRING" id="640205.SAMN05216381_1085"/>
<dbReference type="OrthoDB" id="6694811at2"/>
<evidence type="ECO:0008006" key="3">
    <source>
        <dbReference type="Google" id="ProtNLM"/>
    </source>
</evidence>
<dbReference type="EMBL" id="FNBM01000002">
    <property type="protein sequence ID" value="SDF23093.1"/>
    <property type="molecule type" value="Genomic_DNA"/>
</dbReference>
<proteinExistence type="predicted"/>
<accession>A0A1G7JDY0</accession>
<reference evidence="1 2" key="1">
    <citation type="submission" date="2016-10" db="EMBL/GenBank/DDBJ databases">
        <authorList>
            <person name="de Groot N.N."/>
        </authorList>
    </citation>
    <scope>NUCLEOTIDE SEQUENCE [LARGE SCALE GENOMIC DNA]</scope>
    <source>
        <strain evidence="1 2">LMG 25475</strain>
    </source>
</reference>